<dbReference type="Proteomes" id="UP001290462">
    <property type="component" value="Unassembled WGS sequence"/>
</dbReference>
<comment type="caution">
    <text evidence="2">The sequence shown here is derived from an EMBL/GenBank/DDBJ whole genome shotgun (WGS) entry which is preliminary data.</text>
</comment>
<evidence type="ECO:0000313" key="3">
    <source>
        <dbReference type="Proteomes" id="UP001290462"/>
    </source>
</evidence>
<dbReference type="EMBL" id="JAVBVO010000003">
    <property type="protein sequence ID" value="MDZ5759624.1"/>
    <property type="molecule type" value="Genomic_DNA"/>
</dbReference>
<reference evidence="2" key="1">
    <citation type="submission" date="2023-08" db="EMBL/GenBank/DDBJ databases">
        <title>Genomic characterization of piscicolin 126 produced by Carnobacterium maltaromaticum CM22 strain isolated from salmon (Salmo salar).</title>
        <authorList>
            <person name="Gonzalez-Gragera E."/>
            <person name="Garcia-Lopez J.D."/>
            <person name="Teso-Perez C."/>
            <person name="Gimenez-Hernandez I."/>
            <person name="Peralta-Sanchez J.M."/>
            <person name="Valdivia E."/>
            <person name="Montalban-Lopez M."/>
            <person name="Martin-Platero A.M."/>
            <person name="Banos A."/>
            <person name="Martinez-Bueno M."/>
        </authorList>
    </citation>
    <scope>NUCLEOTIDE SEQUENCE</scope>
    <source>
        <strain evidence="2">CM22</strain>
    </source>
</reference>
<proteinExistence type="predicted"/>
<protein>
    <submittedName>
        <fullName evidence="2">Helix-turn-helix domain-containing protein</fullName>
    </submittedName>
</protein>
<accession>A0AAW9JWF3</accession>
<sequence length="455" mass="53022">MIFYLDSKETRKMRLINLLYSSQGYTVSELSKALSISPKTARIELGELASYLAQWEPNIKVVKVDSIWKIKKSVTFNLDYVYSDIKQNSFQFILIFSILSKSSKNYSNFLKTNYYSNGTGYKKIKDINNFLKVYGISIDTKTFRLVGEELTIRLFLYKMLKEVKFVHMTGRNSVIIEELSSNLERLKVILGAAFIEKEYENLAIVLFILRQRDCKKYKQLLKKNAQEIELVHTNTLFEYKGEYASIMAIYTLLSQKNGGFQAIEKNVGEDVKRFNSELKHFFQLSYISKGMKDNLGFIFLCYATVNSTLASLLVDIGNYHKSSSFLSCFDSFYKQFVSHKLNKKIYNDCFYLKQSLGMYLDKNLPTNKFHPKINIAILVQKNQVIIEKLRTELSLLGFNLVFFEEDKDIVDIVITNYYDKKENVIYLNQYPTDQEMIEISQILCEFEAAKNKILV</sequence>
<dbReference type="Pfam" id="PF05043">
    <property type="entry name" value="Mga"/>
    <property type="match status" value="1"/>
</dbReference>
<evidence type="ECO:0000313" key="2">
    <source>
        <dbReference type="EMBL" id="MDZ5759624.1"/>
    </source>
</evidence>
<name>A0AAW9JWF3_CARML</name>
<feature type="domain" description="Mga helix-turn-helix" evidence="1">
    <location>
        <begin position="76"/>
        <end position="158"/>
    </location>
</feature>
<evidence type="ECO:0000259" key="1">
    <source>
        <dbReference type="Pfam" id="PF05043"/>
    </source>
</evidence>
<gene>
    <name evidence="2" type="ORF">RAK27_13250</name>
</gene>
<dbReference type="InterPro" id="IPR007737">
    <property type="entry name" value="Mga_HTH"/>
</dbReference>
<dbReference type="AlphaFoldDB" id="A0AAW9JWF3"/>
<organism evidence="2 3">
    <name type="scientific">Carnobacterium maltaromaticum</name>
    <name type="common">Carnobacterium piscicola</name>
    <dbReference type="NCBI Taxonomy" id="2751"/>
    <lineage>
        <taxon>Bacteria</taxon>
        <taxon>Bacillati</taxon>
        <taxon>Bacillota</taxon>
        <taxon>Bacilli</taxon>
        <taxon>Lactobacillales</taxon>
        <taxon>Carnobacteriaceae</taxon>
        <taxon>Carnobacterium</taxon>
    </lineage>
</organism>
<dbReference type="RefSeq" id="WP_322809310.1">
    <property type="nucleotide sequence ID" value="NZ_JAVBVO010000003.1"/>
</dbReference>